<accession>A0A7W7WBV5</accession>
<organism evidence="2 3">
    <name type="scientific">Streptosporangium album</name>
    <dbReference type="NCBI Taxonomy" id="47479"/>
    <lineage>
        <taxon>Bacteria</taxon>
        <taxon>Bacillati</taxon>
        <taxon>Actinomycetota</taxon>
        <taxon>Actinomycetes</taxon>
        <taxon>Streptosporangiales</taxon>
        <taxon>Streptosporangiaceae</taxon>
        <taxon>Streptosporangium</taxon>
    </lineage>
</organism>
<comment type="caution">
    <text evidence="2">The sequence shown here is derived from an EMBL/GenBank/DDBJ whole genome shotgun (WGS) entry which is preliminary data.</text>
</comment>
<reference evidence="2 3" key="1">
    <citation type="submission" date="2020-08" db="EMBL/GenBank/DDBJ databases">
        <title>Sequencing the genomes of 1000 actinobacteria strains.</title>
        <authorList>
            <person name="Klenk H.-P."/>
        </authorList>
    </citation>
    <scope>NUCLEOTIDE SEQUENCE [LARGE SCALE GENOMIC DNA]</scope>
    <source>
        <strain evidence="2 3">DSM 43023</strain>
    </source>
</reference>
<gene>
    <name evidence="2" type="ORF">FHR32_005072</name>
</gene>
<sequence length="120" mass="13495">MTCARWLTFTAAAARLNLPVEEVQRLADTKVLHAEWLHHDHWAISEESVTALKPAPELATPTGDVLAAADDEDAMSAHLAHADEPFPAVTWTPWSPDDSPEDREYRNEQADYEPREDAHR</sequence>
<evidence type="ECO:0000313" key="3">
    <source>
        <dbReference type="Proteomes" id="UP000534286"/>
    </source>
</evidence>
<dbReference type="EMBL" id="JACHJU010000002">
    <property type="protein sequence ID" value="MBB4940695.1"/>
    <property type="molecule type" value="Genomic_DNA"/>
</dbReference>
<evidence type="ECO:0000256" key="1">
    <source>
        <dbReference type="SAM" id="MobiDB-lite"/>
    </source>
</evidence>
<proteinExistence type="predicted"/>
<dbReference type="AlphaFoldDB" id="A0A7W7WBV5"/>
<feature type="region of interest" description="Disordered" evidence="1">
    <location>
        <begin position="79"/>
        <end position="120"/>
    </location>
</feature>
<evidence type="ECO:0000313" key="2">
    <source>
        <dbReference type="EMBL" id="MBB4940695.1"/>
    </source>
</evidence>
<feature type="compositionally biased region" description="Basic and acidic residues" evidence="1">
    <location>
        <begin position="102"/>
        <end position="120"/>
    </location>
</feature>
<protein>
    <submittedName>
        <fullName evidence="2">Uncharacterized protein</fullName>
    </submittedName>
</protein>
<dbReference type="RefSeq" id="WP_184756865.1">
    <property type="nucleotide sequence ID" value="NZ_BAABEK010000005.1"/>
</dbReference>
<name>A0A7W7WBV5_9ACTN</name>
<dbReference type="Proteomes" id="UP000534286">
    <property type="component" value="Unassembled WGS sequence"/>
</dbReference>
<keyword evidence="3" id="KW-1185">Reference proteome</keyword>